<protein>
    <recommendedName>
        <fullName evidence="9">Lipoprotein signal peptidase</fullName>
        <ecNumber evidence="9">3.4.23.36</ecNumber>
    </recommendedName>
    <alternativeName>
        <fullName evidence="9">Prolipoprotein signal peptidase</fullName>
    </alternativeName>
    <alternativeName>
        <fullName evidence="9">Signal peptidase II</fullName>
        <shortName evidence="9">SPase II</shortName>
    </alternativeName>
</protein>
<name>A0ABV4APV5_9GAMM</name>
<dbReference type="PROSITE" id="PS00855">
    <property type="entry name" value="SPASE_II"/>
    <property type="match status" value="1"/>
</dbReference>
<comment type="function">
    <text evidence="9 10">This protein specifically catalyzes the removal of signal peptides from prolipoproteins.</text>
</comment>
<keyword evidence="5 9" id="KW-0064">Aspartyl protease</keyword>
<organism evidence="12 13">
    <name type="scientific">Rhodanobacter humi</name>
    <dbReference type="NCBI Taxonomy" id="1888173"/>
    <lineage>
        <taxon>Bacteria</taxon>
        <taxon>Pseudomonadati</taxon>
        <taxon>Pseudomonadota</taxon>
        <taxon>Gammaproteobacteria</taxon>
        <taxon>Lysobacterales</taxon>
        <taxon>Rhodanobacteraceae</taxon>
        <taxon>Rhodanobacter</taxon>
    </lineage>
</organism>
<comment type="subcellular location">
    <subcellularLocation>
        <location evidence="9">Cell membrane</location>
        <topology evidence="9">Multi-pass membrane protein</topology>
    </subcellularLocation>
</comment>
<reference evidence="12 13" key="1">
    <citation type="submission" date="2024-07" db="EMBL/GenBank/DDBJ databases">
        <title>Molecular mechanisms and environmental adaptations of flagellar loss and biofilm growth of Rhodanobacter under environmental stress.</title>
        <authorList>
            <person name="Chen M."/>
        </authorList>
    </citation>
    <scope>NUCLEOTIDE SEQUENCE [LARGE SCALE GENOMIC DNA]</scope>
    <source>
        <strain evidence="12 13">RS22</strain>
    </source>
</reference>
<evidence type="ECO:0000256" key="1">
    <source>
        <dbReference type="ARBA" id="ARBA00006139"/>
    </source>
</evidence>
<feature type="active site" evidence="9">
    <location>
        <position position="123"/>
    </location>
</feature>
<feature type="transmembrane region" description="Helical" evidence="9">
    <location>
        <begin position="95"/>
        <end position="113"/>
    </location>
</feature>
<evidence type="ECO:0000256" key="2">
    <source>
        <dbReference type="ARBA" id="ARBA00022475"/>
    </source>
</evidence>
<dbReference type="NCBIfam" id="TIGR00077">
    <property type="entry name" value="lspA"/>
    <property type="match status" value="1"/>
</dbReference>
<evidence type="ECO:0000256" key="7">
    <source>
        <dbReference type="ARBA" id="ARBA00022989"/>
    </source>
</evidence>
<sequence>MTTKPNALPWLLLSALVIALDQLSKWWALAALQPAGQPHPVIPGFLNWTLAFNPGAAFSFLAMGDGWQRWLFVVLALVISAVLVMWLARTPRRDWRTALPLAFIIGGAIGNLIDRLHAAQVTDFIDVQFGQWHYPVFNLADCGITVGALLLVAFGLFGGKGQGGMR</sequence>
<keyword evidence="4 9" id="KW-0812">Transmembrane</keyword>
<keyword evidence="6 9" id="KW-0378">Hydrolase</keyword>
<evidence type="ECO:0000256" key="9">
    <source>
        <dbReference type="HAMAP-Rule" id="MF_00161"/>
    </source>
</evidence>
<dbReference type="PANTHER" id="PTHR33695:SF1">
    <property type="entry name" value="LIPOPROTEIN SIGNAL PEPTIDASE"/>
    <property type="match status" value="1"/>
</dbReference>
<dbReference type="EMBL" id="JBGBPY010000001">
    <property type="protein sequence ID" value="MEY2181328.1"/>
    <property type="molecule type" value="Genomic_DNA"/>
</dbReference>
<evidence type="ECO:0000256" key="11">
    <source>
        <dbReference type="RuleBase" id="RU004181"/>
    </source>
</evidence>
<comment type="caution">
    <text evidence="9">Lacks conserved residue(s) required for the propagation of feature annotation.</text>
</comment>
<dbReference type="Pfam" id="PF01252">
    <property type="entry name" value="Peptidase_A8"/>
    <property type="match status" value="1"/>
</dbReference>
<evidence type="ECO:0000256" key="10">
    <source>
        <dbReference type="RuleBase" id="RU000594"/>
    </source>
</evidence>
<keyword evidence="3 9" id="KW-0645">Protease</keyword>
<feature type="active site" evidence="9">
    <location>
        <position position="141"/>
    </location>
</feature>
<evidence type="ECO:0000256" key="3">
    <source>
        <dbReference type="ARBA" id="ARBA00022670"/>
    </source>
</evidence>
<evidence type="ECO:0000256" key="4">
    <source>
        <dbReference type="ARBA" id="ARBA00022692"/>
    </source>
</evidence>
<keyword evidence="13" id="KW-1185">Reference proteome</keyword>
<evidence type="ECO:0000313" key="12">
    <source>
        <dbReference type="EMBL" id="MEY2181328.1"/>
    </source>
</evidence>
<dbReference type="InterPro" id="IPR001872">
    <property type="entry name" value="Peptidase_A8"/>
</dbReference>
<dbReference type="Proteomes" id="UP001562159">
    <property type="component" value="Unassembled WGS sequence"/>
</dbReference>
<comment type="similarity">
    <text evidence="1 9 11">Belongs to the peptidase A8 family.</text>
</comment>
<comment type="catalytic activity">
    <reaction evidence="9 10">
        <text>Release of signal peptides from bacterial membrane prolipoproteins. Hydrolyzes -Xaa-Yaa-Zaa-|-(S,diacylglyceryl)Cys-, in which Xaa is hydrophobic (preferably Leu), and Yaa (Ala or Ser) and Zaa (Gly or Ala) have small, neutral side chains.</text>
        <dbReference type="EC" id="3.4.23.36"/>
    </reaction>
</comment>
<evidence type="ECO:0000256" key="8">
    <source>
        <dbReference type="ARBA" id="ARBA00023136"/>
    </source>
</evidence>
<keyword evidence="7 9" id="KW-1133">Transmembrane helix</keyword>
<comment type="pathway">
    <text evidence="9">Protein modification; lipoprotein biosynthesis (signal peptide cleavage).</text>
</comment>
<feature type="transmembrane region" description="Helical" evidence="9">
    <location>
        <begin position="70"/>
        <end position="88"/>
    </location>
</feature>
<evidence type="ECO:0000256" key="5">
    <source>
        <dbReference type="ARBA" id="ARBA00022750"/>
    </source>
</evidence>
<comment type="caution">
    <text evidence="12">The sequence shown here is derived from an EMBL/GenBank/DDBJ whole genome shotgun (WGS) entry which is preliminary data.</text>
</comment>
<proteinExistence type="inferred from homology"/>
<dbReference type="HAMAP" id="MF_00161">
    <property type="entry name" value="LspA"/>
    <property type="match status" value="1"/>
</dbReference>
<keyword evidence="2 9" id="KW-1003">Cell membrane</keyword>
<dbReference type="GO" id="GO:0004190">
    <property type="term" value="F:aspartic-type endopeptidase activity"/>
    <property type="evidence" value="ECO:0007669"/>
    <property type="project" value="UniProtKB-EC"/>
</dbReference>
<dbReference type="PRINTS" id="PR00781">
    <property type="entry name" value="LIPOSIGPTASE"/>
</dbReference>
<dbReference type="PANTHER" id="PTHR33695">
    <property type="entry name" value="LIPOPROTEIN SIGNAL PEPTIDASE"/>
    <property type="match status" value="1"/>
</dbReference>
<feature type="transmembrane region" description="Helical" evidence="9">
    <location>
        <begin position="133"/>
        <end position="157"/>
    </location>
</feature>
<keyword evidence="8 9" id="KW-0472">Membrane</keyword>
<evidence type="ECO:0000313" key="13">
    <source>
        <dbReference type="Proteomes" id="UP001562159"/>
    </source>
</evidence>
<accession>A0ABV4APV5</accession>
<dbReference type="EC" id="3.4.23.36" evidence="9"/>
<evidence type="ECO:0000256" key="6">
    <source>
        <dbReference type="ARBA" id="ARBA00022801"/>
    </source>
</evidence>
<gene>
    <name evidence="9 12" type="primary">lspA</name>
    <name evidence="12" type="ORF">AB7878_02775</name>
</gene>